<evidence type="ECO:0000256" key="1">
    <source>
        <dbReference type="SAM" id="Phobius"/>
    </source>
</evidence>
<dbReference type="AlphaFoldDB" id="A0A1U9MIY0"/>
<feature type="transmembrane region" description="Helical" evidence="1">
    <location>
        <begin position="20"/>
        <end position="40"/>
    </location>
</feature>
<dbReference type="Gene3D" id="1.20.1280.290">
    <property type="match status" value="1"/>
</dbReference>
<feature type="transmembrane region" description="Helical" evidence="1">
    <location>
        <begin position="79"/>
        <end position="99"/>
    </location>
</feature>
<dbReference type="GO" id="GO:0016020">
    <property type="term" value="C:membrane"/>
    <property type="evidence" value="ECO:0007669"/>
    <property type="project" value="GOC"/>
</dbReference>
<evidence type="ECO:0000313" key="4">
    <source>
        <dbReference type="Proteomes" id="UP000189632"/>
    </source>
</evidence>
<dbReference type="InterPro" id="IPR011499">
    <property type="entry name" value="Lipid_A_biosynth_N"/>
</dbReference>
<keyword evidence="1" id="KW-0472">Membrane</keyword>
<dbReference type="Proteomes" id="UP000189632">
    <property type="component" value="Chromosome"/>
</dbReference>
<dbReference type="PIRSF" id="PIRSF028440">
    <property type="entry name" value="UCP_LAB_N"/>
    <property type="match status" value="1"/>
</dbReference>
<dbReference type="GO" id="GO:0009245">
    <property type="term" value="P:lipid A biosynthetic process"/>
    <property type="evidence" value="ECO:0007669"/>
    <property type="project" value="InterPro"/>
</dbReference>
<organism evidence="3 4">
    <name type="scientific">Bartonella choladocola</name>
    <dbReference type="NCBI Taxonomy" id="2750995"/>
    <lineage>
        <taxon>Bacteria</taxon>
        <taxon>Pseudomonadati</taxon>
        <taxon>Pseudomonadota</taxon>
        <taxon>Alphaproteobacteria</taxon>
        <taxon>Hyphomicrobiales</taxon>
        <taxon>Bartonellaceae</taxon>
        <taxon>Bartonella</taxon>
    </lineage>
</organism>
<sequence>MSGIFSQFTQWLHDVFVAQWDGWIVLGFVAQALFMMRFVVQWLASEKARKSVMPVAFWFFSLGGGTLLLIYAIRQKDPVFIAGQGLGLIVYIRNLSLIYREKKHKQMNS</sequence>
<dbReference type="RefSeq" id="WP_077992830.1">
    <property type="nucleotide sequence ID" value="NZ_CAXUOT020000002.1"/>
</dbReference>
<dbReference type="SMART" id="SM01259">
    <property type="entry name" value="LAB_N"/>
    <property type="match status" value="1"/>
</dbReference>
<name>A0A1U9MIY0_9HYPH</name>
<dbReference type="STRING" id="1686310.BBC0244_015560"/>
<evidence type="ECO:0000313" key="3">
    <source>
        <dbReference type="EMBL" id="AQT47669.1"/>
    </source>
</evidence>
<gene>
    <name evidence="3" type="ORF">BBC0122_015660</name>
</gene>
<accession>A0A1U9MIY0</accession>
<evidence type="ECO:0000259" key="2">
    <source>
        <dbReference type="SMART" id="SM01259"/>
    </source>
</evidence>
<dbReference type="OrthoDB" id="9793186at2"/>
<proteinExistence type="predicted"/>
<feature type="domain" description="Lipid A biosynthesis N-terminal" evidence="2">
    <location>
        <begin position="26"/>
        <end position="97"/>
    </location>
</feature>
<keyword evidence="1" id="KW-1133">Transmembrane helix</keyword>
<keyword evidence="1" id="KW-0812">Transmembrane</keyword>
<protein>
    <submittedName>
        <fullName evidence="3">N-terminal domain of lipid-A-disaccharide synthase</fullName>
    </submittedName>
</protein>
<dbReference type="EMBL" id="CP015625">
    <property type="protein sequence ID" value="AQT47669.1"/>
    <property type="molecule type" value="Genomic_DNA"/>
</dbReference>
<reference evidence="3 4" key="1">
    <citation type="submission" date="2016-11" db="EMBL/GenBank/DDBJ databases">
        <title>Comparative genomics of Bartonella apis.</title>
        <authorList>
            <person name="Engel P."/>
        </authorList>
    </citation>
    <scope>NUCLEOTIDE SEQUENCE [LARGE SCALE GENOMIC DNA]</scope>
    <source>
        <strain evidence="3 4">BBC0122</strain>
    </source>
</reference>
<feature type="transmembrane region" description="Helical" evidence="1">
    <location>
        <begin position="52"/>
        <end position="73"/>
    </location>
</feature>
<dbReference type="InterPro" id="IPR014546">
    <property type="entry name" value="UCP028440_lipidA_biosyn"/>
</dbReference>
<dbReference type="Pfam" id="PF07578">
    <property type="entry name" value="LAB_N"/>
    <property type="match status" value="1"/>
</dbReference>
<dbReference type="GO" id="GO:0008915">
    <property type="term" value="F:lipid-A-disaccharide synthase activity"/>
    <property type="evidence" value="ECO:0007669"/>
    <property type="project" value="InterPro"/>
</dbReference>
<keyword evidence="4" id="KW-1185">Reference proteome</keyword>
<dbReference type="KEGG" id="bapi:BBC0122_015660"/>